<comment type="similarity">
    <text evidence="1">Belongs to the PC-esterase family. TBL subfamily.</text>
</comment>
<dbReference type="Pfam" id="PF13839">
    <property type="entry name" value="PC-Esterase"/>
    <property type="match status" value="1"/>
</dbReference>
<protein>
    <recommendedName>
        <fullName evidence="2">Trichome birefringence-like C-terminal domain-containing protein</fullName>
    </recommendedName>
</protein>
<dbReference type="GO" id="GO:0016740">
    <property type="term" value="F:transferase activity"/>
    <property type="evidence" value="ECO:0007669"/>
    <property type="project" value="InterPro"/>
</dbReference>
<reference evidence="3 4" key="1">
    <citation type="submission" date="2020-04" db="EMBL/GenBank/DDBJ databases">
        <title>Plant Genome Project.</title>
        <authorList>
            <person name="Zhang R.-G."/>
        </authorList>
    </citation>
    <scope>NUCLEOTIDE SEQUENCE [LARGE SCALE GENOMIC DNA]</scope>
    <source>
        <strain evidence="3">YNK0</strain>
        <tissue evidence="3">Leaf</tissue>
    </source>
</reference>
<sequence length="188" mass="21358">MAHLKEGMGFLLVSVKQRNVFVRFNASKLLEWNRNGRIVFAGACYFQESRAVNMTLDVKEAFQSDDTWSEGGRCNSNLEPEINYTNLKAEPWNNQIISQMVEQMKDAKRKVQFLNITYLTEFRKDGHPSIHREPGTPVPSRKTAAIGASLECQTNGTSISMPICCQMDSVTKKAQIVKRGKQEEKIVR</sequence>
<dbReference type="InterPro" id="IPR026057">
    <property type="entry name" value="TBL_C"/>
</dbReference>
<proteinExistence type="inferred from homology"/>
<feature type="domain" description="Trichome birefringence-like C-terminal" evidence="2">
    <location>
        <begin position="63"/>
        <end position="135"/>
    </location>
</feature>
<evidence type="ECO:0000259" key="2">
    <source>
        <dbReference type="Pfam" id="PF13839"/>
    </source>
</evidence>
<evidence type="ECO:0000313" key="4">
    <source>
        <dbReference type="Proteomes" id="UP000655225"/>
    </source>
</evidence>
<keyword evidence="4" id="KW-1185">Reference proteome</keyword>
<organism evidence="3 4">
    <name type="scientific">Tetracentron sinense</name>
    <name type="common">Spur-leaf</name>
    <dbReference type="NCBI Taxonomy" id="13715"/>
    <lineage>
        <taxon>Eukaryota</taxon>
        <taxon>Viridiplantae</taxon>
        <taxon>Streptophyta</taxon>
        <taxon>Embryophyta</taxon>
        <taxon>Tracheophyta</taxon>
        <taxon>Spermatophyta</taxon>
        <taxon>Magnoliopsida</taxon>
        <taxon>Trochodendrales</taxon>
        <taxon>Trochodendraceae</taxon>
        <taxon>Tetracentron</taxon>
    </lineage>
</organism>
<evidence type="ECO:0000313" key="3">
    <source>
        <dbReference type="EMBL" id="KAF8397943.1"/>
    </source>
</evidence>
<evidence type="ECO:0000256" key="1">
    <source>
        <dbReference type="ARBA" id="ARBA00007727"/>
    </source>
</evidence>
<gene>
    <name evidence="3" type="ORF">HHK36_016869</name>
</gene>
<dbReference type="EMBL" id="JABCRI010000011">
    <property type="protein sequence ID" value="KAF8397943.1"/>
    <property type="molecule type" value="Genomic_DNA"/>
</dbReference>
<comment type="caution">
    <text evidence="3">The sequence shown here is derived from an EMBL/GenBank/DDBJ whole genome shotgun (WGS) entry which is preliminary data.</text>
</comment>
<dbReference type="AlphaFoldDB" id="A0A834Z477"/>
<dbReference type="OrthoDB" id="630188at2759"/>
<name>A0A834Z477_TETSI</name>
<dbReference type="Proteomes" id="UP000655225">
    <property type="component" value="Unassembled WGS sequence"/>
</dbReference>
<accession>A0A834Z477</accession>